<name>A0AAV9I991_9RHOD</name>
<dbReference type="PANTHER" id="PTHR12961">
    <property type="entry name" value="CONSERVED OLIGOMERIC GOLGI COMPLEX COMPONENT 2"/>
    <property type="match status" value="1"/>
</dbReference>
<evidence type="ECO:0000313" key="3">
    <source>
        <dbReference type="EMBL" id="KAK4523811.1"/>
    </source>
</evidence>
<reference evidence="3 4" key="1">
    <citation type="submission" date="2022-07" db="EMBL/GenBank/DDBJ databases">
        <title>Genome-wide signatures of adaptation to extreme environments.</title>
        <authorList>
            <person name="Cho C.H."/>
            <person name="Yoon H.S."/>
        </authorList>
    </citation>
    <scope>NUCLEOTIDE SEQUENCE [LARGE SCALE GENOMIC DNA]</scope>
    <source>
        <strain evidence="3 4">108.79 E11</strain>
    </source>
</reference>
<dbReference type="AlphaFoldDB" id="A0AAV9I991"/>
<dbReference type="EMBL" id="JANCYU010000020">
    <property type="protein sequence ID" value="KAK4523811.1"/>
    <property type="molecule type" value="Genomic_DNA"/>
</dbReference>
<dbReference type="GO" id="GO:0015031">
    <property type="term" value="P:protein transport"/>
    <property type="evidence" value="ECO:0007669"/>
    <property type="project" value="InterPro"/>
</dbReference>
<protein>
    <recommendedName>
        <fullName evidence="2">COG complex component COG2 C-terminal domain-containing protein</fullName>
    </recommendedName>
</protein>
<keyword evidence="1" id="KW-0175">Coiled coil</keyword>
<evidence type="ECO:0000256" key="1">
    <source>
        <dbReference type="SAM" id="Coils"/>
    </source>
</evidence>
<sequence>MKEEEEAASCWLLSENFSALEYVLKRIDHTSLEQLLEQVTQEVQQILADVIQYLLENRQQVEYTVKQVKQFQQSWIKIEKKVAQVESQLSLLEKEVAKDLENSAKNLEEKRKYTNWKVALEALQRKNKTLSSAWRLLERLERGNSSSQEETDSLLEYLVVEIGRARSIHYDEELVNKELVEKVEESAKQIASRTEEQLQWWFLTCLSQVEVADSSLGRCLQCCKELELTNKVENWFAEAFVQPFIVERIDAVETSQDRLVSMKNAVNELFQYRFLENMKQADARIYTHFSFINRSILPVIVDLMKHRIVQLENVKNPDCFYRLYVGIEEIFASLEQFEKAVYPQSSIYETLEYRSFWDPELFRIYFESVELKLANQLEASLSLEHGTQGSSKFRCLATEGLEMFLKKSWSSEIWIFPITGFLLEWSLLGISRYKKYLEDYIGKTESDYSNLDSKDLVNLLWDLRSLPHWINNEFQLDTSMLRNCNVQELVEDISHLIQSWVKECSDKKEQVQQLLCNVIVSKCTENLQSLRGILAAYRMTTKPVPKHHSPFVVNILRPLKDILPFLSEEKEEDQLKKQIIDTVCQQLVERYAAMTREIVSSVRKAEDTLKRLNLGRSSQSTESVSDLEKIQRQLELDGKKLREELDQLGFSVSDDSLL</sequence>
<dbReference type="InterPro" id="IPR024603">
    <property type="entry name" value="COG_complex_COG2_C"/>
</dbReference>
<dbReference type="Proteomes" id="UP001300502">
    <property type="component" value="Unassembled WGS sequence"/>
</dbReference>
<feature type="coiled-coil region" evidence="1">
    <location>
        <begin position="82"/>
        <end position="117"/>
    </location>
</feature>
<comment type="caution">
    <text evidence="3">The sequence shown here is derived from an EMBL/GenBank/DDBJ whole genome shotgun (WGS) entry which is preliminary data.</text>
</comment>
<keyword evidence="4" id="KW-1185">Reference proteome</keyword>
<organism evidence="3 4">
    <name type="scientific">Galdieria yellowstonensis</name>
    <dbReference type="NCBI Taxonomy" id="3028027"/>
    <lineage>
        <taxon>Eukaryota</taxon>
        <taxon>Rhodophyta</taxon>
        <taxon>Bangiophyceae</taxon>
        <taxon>Galdieriales</taxon>
        <taxon>Galdieriaceae</taxon>
        <taxon>Galdieria</taxon>
    </lineage>
</organism>
<gene>
    <name evidence="3" type="ORF">GAYE_SCF00G1707</name>
</gene>
<proteinExistence type="predicted"/>
<dbReference type="Pfam" id="PF12022">
    <property type="entry name" value="COG2_C"/>
    <property type="match status" value="1"/>
</dbReference>
<dbReference type="InterPro" id="IPR009316">
    <property type="entry name" value="COG2"/>
</dbReference>
<dbReference type="GO" id="GO:0017119">
    <property type="term" value="C:Golgi transport complex"/>
    <property type="evidence" value="ECO:0007669"/>
    <property type="project" value="TreeGrafter"/>
</dbReference>
<dbReference type="GO" id="GO:0007030">
    <property type="term" value="P:Golgi organization"/>
    <property type="evidence" value="ECO:0007669"/>
    <property type="project" value="InterPro"/>
</dbReference>
<accession>A0AAV9I991</accession>
<dbReference type="GO" id="GO:0016020">
    <property type="term" value="C:membrane"/>
    <property type="evidence" value="ECO:0007669"/>
    <property type="project" value="InterPro"/>
</dbReference>
<dbReference type="PANTHER" id="PTHR12961:SF0">
    <property type="entry name" value="CONSERVED OLIGOMERIC GOLGI COMPLEX SUBUNIT 2"/>
    <property type="match status" value="1"/>
</dbReference>
<evidence type="ECO:0000259" key="2">
    <source>
        <dbReference type="Pfam" id="PF12022"/>
    </source>
</evidence>
<evidence type="ECO:0000313" key="4">
    <source>
        <dbReference type="Proteomes" id="UP001300502"/>
    </source>
</evidence>
<dbReference type="GO" id="GO:0006891">
    <property type="term" value="P:intra-Golgi vesicle-mediated transport"/>
    <property type="evidence" value="ECO:0007669"/>
    <property type="project" value="TreeGrafter"/>
</dbReference>
<feature type="domain" description="COG complex component COG2 C-terminal" evidence="2">
    <location>
        <begin position="363"/>
        <end position="637"/>
    </location>
</feature>